<dbReference type="OrthoDB" id="4424890at2"/>
<gene>
    <name evidence="2" type="ORF">TICRE_05210</name>
</gene>
<feature type="transmembrane region" description="Helical" evidence="1">
    <location>
        <begin position="82"/>
        <end position="107"/>
    </location>
</feature>
<evidence type="ECO:0000313" key="2">
    <source>
        <dbReference type="EMBL" id="OLS03409.1"/>
    </source>
</evidence>
<comment type="caution">
    <text evidence="2">The sequence shown here is derived from an EMBL/GenBank/DDBJ whole genome shotgun (WGS) entry which is preliminary data.</text>
</comment>
<dbReference type="AlphaFoldDB" id="A0A1U7M869"/>
<accession>A0A1U7M869</accession>
<dbReference type="EMBL" id="LTDM01000007">
    <property type="protein sequence ID" value="OLS03409.1"/>
    <property type="molecule type" value="Genomic_DNA"/>
</dbReference>
<dbReference type="PANTHER" id="PTHR37814:SF1">
    <property type="entry name" value="MEMBRANE PROTEIN"/>
    <property type="match status" value="1"/>
</dbReference>
<feature type="transmembrane region" description="Helical" evidence="1">
    <location>
        <begin position="219"/>
        <end position="239"/>
    </location>
</feature>
<keyword evidence="1" id="KW-1133">Transmembrane helix</keyword>
<evidence type="ECO:0000313" key="3">
    <source>
        <dbReference type="Proteomes" id="UP000186112"/>
    </source>
</evidence>
<name>A0A1U7M869_TISCR</name>
<organism evidence="2 3">
    <name type="scientific">Tissierella creatinophila DSM 6911</name>
    <dbReference type="NCBI Taxonomy" id="1123403"/>
    <lineage>
        <taxon>Bacteria</taxon>
        <taxon>Bacillati</taxon>
        <taxon>Bacillota</taxon>
        <taxon>Tissierellia</taxon>
        <taxon>Tissierellales</taxon>
        <taxon>Tissierellaceae</taxon>
        <taxon>Tissierella</taxon>
    </lineage>
</organism>
<sequence>MEKNWIKIAAIYIGTVIGAGFASGREIVEFFGVYGVKGLWGIYIVGVLFSILGSMLLLKVHDYKIKSLDELLERLFPKKIKVLIDILIIISLYTGFSIMVSGSGALFKENLNLSYNIGIIIMIIFSFIVFLFSLEGFSTVNTILVPLLIIGIIFTSLYLSRDGGYDISVLEGETLTAKGNFITSSILYFGSNSLIIIVVFSSILPLIDSKKTAIMGGMAGGVLLFLLAISLIKPILLYYEEVSNMDIPMLYISSLVGEFYRKMYSIILWIAMFTTALANGFGFINKFKIRSKFMIFLFCISSIPIARIGFSNLVSTIYPIFGVLGFIMILLILFTKPNKNSSIIKNKKNFPHRDYSN</sequence>
<evidence type="ECO:0008006" key="4">
    <source>
        <dbReference type="Google" id="ProtNLM"/>
    </source>
</evidence>
<dbReference type="RefSeq" id="WP_075724833.1">
    <property type="nucleotide sequence ID" value="NZ_LTDM01000007.1"/>
</dbReference>
<feature type="transmembrane region" description="Helical" evidence="1">
    <location>
        <begin position="293"/>
        <end position="310"/>
    </location>
</feature>
<dbReference type="InterPro" id="IPR038728">
    <property type="entry name" value="YkvI-like"/>
</dbReference>
<feature type="transmembrane region" description="Helical" evidence="1">
    <location>
        <begin position="139"/>
        <end position="159"/>
    </location>
</feature>
<feature type="transmembrane region" description="Helical" evidence="1">
    <location>
        <begin position="259"/>
        <end position="281"/>
    </location>
</feature>
<reference evidence="2 3" key="1">
    <citation type="submission" date="2016-02" db="EMBL/GenBank/DDBJ databases">
        <title>Genome sequence of Tissierella creatinophila DSM 6911.</title>
        <authorList>
            <person name="Poehlein A."/>
            <person name="Daniel R."/>
        </authorList>
    </citation>
    <scope>NUCLEOTIDE SEQUENCE [LARGE SCALE GENOMIC DNA]</scope>
    <source>
        <strain evidence="2 3">DSM 6911</strain>
    </source>
</reference>
<feature type="transmembrane region" description="Helical" evidence="1">
    <location>
        <begin position="113"/>
        <end position="132"/>
    </location>
</feature>
<keyword evidence="1" id="KW-0472">Membrane</keyword>
<keyword evidence="3" id="KW-1185">Reference proteome</keyword>
<feature type="transmembrane region" description="Helical" evidence="1">
    <location>
        <begin position="316"/>
        <end position="335"/>
    </location>
</feature>
<protein>
    <recommendedName>
        <fullName evidence="4">Membrane protein YkvI</fullName>
    </recommendedName>
</protein>
<evidence type="ECO:0000256" key="1">
    <source>
        <dbReference type="SAM" id="Phobius"/>
    </source>
</evidence>
<proteinExistence type="predicted"/>
<feature type="transmembrane region" description="Helical" evidence="1">
    <location>
        <begin position="40"/>
        <end position="61"/>
    </location>
</feature>
<keyword evidence="1" id="KW-0812">Transmembrane</keyword>
<feature type="transmembrane region" description="Helical" evidence="1">
    <location>
        <begin position="186"/>
        <end position="207"/>
    </location>
</feature>
<dbReference type="Proteomes" id="UP000186112">
    <property type="component" value="Unassembled WGS sequence"/>
</dbReference>
<dbReference type="PANTHER" id="PTHR37814">
    <property type="entry name" value="CONSERVED MEMBRANE PROTEIN"/>
    <property type="match status" value="1"/>
</dbReference>